<dbReference type="AlphaFoldDB" id="A0A4R6YBG8"/>
<proteinExistence type="predicted"/>
<evidence type="ECO:0000256" key="2">
    <source>
        <dbReference type="SAM" id="Phobius"/>
    </source>
</evidence>
<evidence type="ECO:0000313" key="4">
    <source>
        <dbReference type="Proteomes" id="UP000294480"/>
    </source>
</evidence>
<dbReference type="Gene3D" id="3.30.1400.10">
    <property type="entry name" value="ZipA, C-terminal FtsZ-binding domain"/>
    <property type="match status" value="1"/>
</dbReference>
<comment type="caution">
    <text evidence="3">The sequence shown here is derived from an EMBL/GenBank/DDBJ whole genome shotgun (WGS) entry which is preliminary data.</text>
</comment>
<feature type="region of interest" description="Disordered" evidence="1">
    <location>
        <begin position="114"/>
        <end position="143"/>
    </location>
</feature>
<name>A0A4R6YBG8_9BURK</name>
<feature type="transmembrane region" description="Helical" evidence="2">
    <location>
        <begin position="6"/>
        <end position="25"/>
    </location>
</feature>
<gene>
    <name evidence="3" type="ORF">DFR44_10166</name>
</gene>
<reference evidence="3 4" key="1">
    <citation type="submission" date="2019-03" db="EMBL/GenBank/DDBJ databases">
        <title>Genomic Encyclopedia of Type Strains, Phase IV (KMG-IV): sequencing the most valuable type-strain genomes for metagenomic binning, comparative biology and taxonomic classification.</title>
        <authorList>
            <person name="Goeker M."/>
        </authorList>
    </citation>
    <scope>NUCLEOTIDE SEQUENCE [LARGE SCALE GENOMIC DNA]</scope>
    <source>
        <strain evidence="3 4">DSM 102852</strain>
    </source>
</reference>
<dbReference type="OrthoDB" id="9818386at2"/>
<sequence length="534" mass="59277">MSEFELSTLIMVVMLLAALGGYSYWQIMRAQRSQRPARKAKTKGQAGFYDKGHEETLIGEFESDIAPHSSSSVAAKMAQAPVASDIYVRSQMPPVVMPRDVASIKSIHTTEPAFSKTEKIEKTEDLSDVASHSSEPITQETEAASVVELESNVIDGAVDESTELSELNQPVAPTDSIASIDDVESSEPISTEPTESTEAMLNEEEKIAEDPQFFSQQDLTEQATLSVFEPLIRFSSWVDSTHPEPIYAIDGVLDLMVSQPKNAQDIERALYDLRLDTDLPLKLFGLRAGQVAAMHSDNPNAARQWLPLEMGALYSGLRLTLQLANAAEYADSQLIHDWFELAQRLAKRLAAHVSAWPDPAALANYALYLHDLSKRLGAPMVVQLCKPQGLWPAYEVHQQMTQWGLQLDENGQYVARHANGRILYRVLNDVNNPRAQEFFRDTLATMHVHTLSFCLDVSRVEVSYQAEQRLWHDMNQLAYALQANWCNSVGHDISSDALFTHAAEHIPAYIQQLATLGVPAGSITMKRLLQGSTV</sequence>
<keyword evidence="2" id="KW-1133">Transmembrane helix</keyword>
<keyword evidence="2" id="KW-0472">Membrane</keyword>
<dbReference type="SUPFAM" id="SSF64383">
    <property type="entry name" value="Cell-division protein ZipA, C-terminal domain"/>
    <property type="match status" value="1"/>
</dbReference>
<dbReference type="EMBL" id="SNZE01000001">
    <property type="protein sequence ID" value="TDR33017.1"/>
    <property type="molecule type" value="Genomic_DNA"/>
</dbReference>
<protein>
    <submittedName>
        <fullName evidence="3">ZipA-like protein with FtsZ-binding domain</fullName>
    </submittedName>
</protein>
<accession>A0A4R6YBG8</accession>
<evidence type="ECO:0000256" key="1">
    <source>
        <dbReference type="SAM" id="MobiDB-lite"/>
    </source>
</evidence>
<dbReference type="RefSeq" id="WP_133618714.1">
    <property type="nucleotide sequence ID" value="NZ_SNZE01000001.1"/>
</dbReference>
<dbReference type="InterPro" id="IPR036765">
    <property type="entry name" value="ZipA_FtsZ-bd_C_sf"/>
</dbReference>
<dbReference type="GO" id="GO:0090529">
    <property type="term" value="P:cell septum assembly"/>
    <property type="evidence" value="ECO:0007669"/>
    <property type="project" value="InterPro"/>
</dbReference>
<organism evidence="3 4">
    <name type="scientific">Hydromonas duriensis</name>
    <dbReference type="NCBI Taxonomy" id="1527608"/>
    <lineage>
        <taxon>Bacteria</taxon>
        <taxon>Pseudomonadati</taxon>
        <taxon>Pseudomonadota</taxon>
        <taxon>Betaproteobacteria</taxon>
        <taxon>Burkholderiales</taxon>
        <taxon>Burkholderiaceae</taxon>
        <taxon>Hydromonas</taxon>
    </lineage>
</organism>
<keyword evidence="2" id="KW-0812">Transmembrane</keyword>
<evidence type="ECO:0000313" key="3">
    <source>
        <dbReference type="EMBL" id="TDR33017.1"/>
    </source>
</evidence>
<feature type="compositionally biased region" description="Polar residues" evidence="1">
    <location>
        <begin position="130"/>
        <end position="142"/>
    </location>
</feature>
<feature type="compositionally biased region" description="Basic and acidic residues" evidence="1">
    <location>
        <begin position="116"/>
        <end position="125"/>
    </location>
</feature>
<keyword evidence="4" id="KW-1185">Reference proteome</keyword>
<dbReference type="Proteomes" id="UP000294480">
    <property type="component" value="Unassembled WGS sequence"/>
</dbReference>